<dbReference type="Gene3D" id="2.40.50.840">
    <property type="match status" value="1"/>
</dbReference>
<keyword evidence="2" id="KW-0808">Transferase</keyword>
<dbReference type="EMBL" id="VCAU01000107">
    <property type="protein sequence ID" value="KAF9884970.1"/>
    <property type="molecule type" value="Genomic_DNA"/>
</dbReference>
<reference evidence="5" key="2">
    <citation type="submission" date="2020-02" db="EMBL/GenBank/DDBJ databases">
        <authorList>
            <person name="Gilchrist C.L.M."/>
            <person name="Chooi Y.-H."/>
        </authorList>
    </citation>
    <scope>NUCLEOTIDE SEQUENCE</scope>
    <source>
        <strain evidence="5">MST-FP2251</strain>
    </source>
</reference>
<dbReference type="Pfam" id="PF18313">
    <property type="entry name" value="TLP1_add_C"/>
    <property type="match status" value="1"/>
</dbReference>
<dbReference type="GO" id="GO:0016746">
    <property type="term" value="F:acyltransferase activity"/>
    <property type="evidence" value="ECO:0007669"/>
    <property type="project" value="UniProtKB-KW"/>
</dbReference>
<comment type="similarity">
    <text evidence="1">Belongs to the thiolase-like superfamily. Thiolase family.</text>
</comment>
<evidence type="ECO:0000256" key="1">
    <source>
        <dbReference type="ARBA" id="ARBA00010982"/>
    </source>
</evidence>
<keyword evidence="3" id="KW-0012">Acyltransferase</keyword>
<accession>A0AAD4CEJ6</accession>
<dbReference type="SUPFAM" id="SSF53901">
    <property type="entry name" value="Thiolase-like"/>
    <property type="match status" value="1"/>
</dbReference>
<dbReference type="AlphaFoldDB" id="A0AAD4CEJ6"/>
<dbReference type="InterPro" id="IPR040771">
    <property type="entry name" value="TLP1_add_C"/>
</dbReference>
<evidence type="ECO:0000259" key="4">
    <source>
        <dbReference type="Pfam" id="PF18313"/>
    </source>
</evidence>
<dbReference type="Proteomes" id="UP001194746">
    <property type="component" value="Unassembled WGS sequence"/>
</dbReference>
<proteinExistence type="inferred from homology"/>
<organism evidence="5 6">
    <name type="scientific">Aspergillus nanangensis</name>
    <dbReference type="NCBI Taxonomy" id="2582783"/>
    <lineage>
        <taxon>Eukaryota</taxon>
        <taxon>Fungi</taxon>
        <taxon>Dikarya</taxon>
        <taxon>Ascomycota</taxon>
        <taxon>Pezizomycotina</taxon>
        <taxon>Eurotiomycetes</taxon>
        <taxon>Eurotiomycetidae</taxon>
        <taxon>Eurotiales</taxon>
        <taxon>Aspergillaceae</taxon>
        <taxon>Aspergillus</taxon>
        <taxon>Aspergillus subgen. Circumdati</taxon>
    </lineage>
</organism>
<evidence type="ECO:0000313" key="6">
    <source>
        <dbReference type="Proteomes" id="UP001194746"/>
    </source>
</evidence>
<comment type="caution">
    <text evidence="5">The sequence shown here is derived from an EMBL/GenBank/DDBJ whole genome shotgun (WGS) entry which is preliminary data.</text>
</comment>
<sequence>MSAPRKIPVIIGVGDFTNHSTRIEDAKEPMQLMLDAIHGAVRDTGLSPDRQLALQRIIDSVDVVTTWSWPYNDLPGLVGDRLEAHLTHERLSEHGGNSPGLMLHQSAARIANGTSEMAIVTGGEALGSLITLHRAGIQDPEGWTRRPQGGISLLEKMMTGSALPESVGTKHGVNQAIHVYPMYENALRAHRKQTYQENLVESAQLYASFSETATKNPAAWTYGKPPTSTETLQQAIGKNRMICTPYPLLMNAFNNVNMASACLLTNTEMATKWGIPQDRWVYPRGVLDSKKVMTVMTILQRPSYYACPSVSKAIDTALHLANLSKDDLDVLDIYSQLACEHLGISITNPPKQITLLGGLTSFGGAGNNYSGNALVAMVRELRQKENNKTNGLVLANGGLLTHEHAIVLSTKAPRRFGFPMEQAHHDASHVGVVPPFIEQAEGEAIVETYTVEFNRKGLPSRGFIVGQLVNSRQRFVANHGDETTLAELASTTVEPIGRKGRVSVGSDGRNLFSFDAHSRL</sequence>
<name>A0AAD4CEJ6_ASPNN</name>
<dbReference type="Gene3D" id="3.40.47.10">
    <property type="match status" value="1"/>
</dbReference>
<feature type="domain" description="Thiolase-like protein type 1 additional C-terminal" evidence="4">
    <location>
        <begin position="432"/>
        <end position="503"/>
    </location>
</feature>
<dbReference type="InterPro" id="IPR016039">
    <property type="entry name" value="Thiolase-like"/>
</dbReference>
<gene>
    <name evidence="5" type="ORF">FE257_000880</name>
</gene>
<evidence type="ECO:0000313" key="5">
    <source>
        <dbReference type="EMBL" id="KAF9884970.1"/>
    </source>
</evidence>
<evidence type="ECO:0000256" key="3">
    <source>
        <dbReference type="ARBA" id="ARBA00023315"/>
    </source>
</evidence>
<keyword evidence="6" id="KW-1185">Reference proteome</keyword>
<reference evidence="5" key="1">
    <citation type="journal article" date="2019" name="Beilstein J. Org. Chem.">
        <title>Nanangenines: drimane sesquiterpenoids as the dominant metabolite cohort of a novel Australian fungus, Aspergillus nanangensis.</title>
        <authorList>
            <person name="Lacey H.J."/>
            <person name="Gilchrist C.L.M."/>
            <person name="Crombie A."/>
            <person name="Kalaitzis J.A."/>
            <person name="Vuong D."/>
            <person name="Rutledge P.J."/>
            <person name="Turner P."/>
            <person name="Pitt J.I."/>
            <person name="Lacey E."/>
            <person name="Chooi Y.H."/>
            <person name="Piggott A.M."/>
        </authorList>
    </citation>
    <scope>NUCLEOTIDE SEQUENCE</scope>
    <source>
        <strain evidence="5">MST-FP2251</strain>
    </source>
</reference>
<dbReference type="PANTHER" id="PTHR18919">
    <property type="entry name" value="ACETYL-COA C-ACYLTRANSFERASE"/>
    <property type="match status" value="1"/>
</dbReference>
<dbReference type="PANTHER" id="PTHR18919:SF139">
    <property type="entry name" value="THIOLASE-LIKE PROTEIN TYPE 1 ADDITIONAL C-TERMINAL DOMAIN-CONTAINING PROTEIN"/>
    <property type="match status" value="1"/>
</dbReference>
<evidence type="ECO:0000256" key="2">
    <source>
        <dbReference type="ARBA" id="ARBA00022679"/>
    </source>
</evidence>
<protein>
    <recommendedName>
        <fullName evidence="4">Thiolase-like protein type 1 additional C-terminal domain-containing protein</fullName>
    </recommendedName>
</protein>